<dbReference type="PANTHER" id="PTHR24300:SF375">
    <property type="entry name" value="CYTOCHROME P450 FAMILY"/>
    <property type="match status" value="1"/>
</dbReference>
<dbReference type="SUPFAM" id="SSF48264">
    <property type="entry name" value="Cytochrome P450"/>
    <property type="match status" value="1"/>
</dbReference>
<accession>A0A7R8X9Z0</accession>
<dbReference type="EMBL" id="LR900674">
    <property type="protein sequence ID" value="CAD7246518.1"/>
    <property type="molecule type" value="Genomic_DNA"/>
</dbReference>
<dbReference type="GO" id="GO:0005506">
    <property type="term" value="F:iron ion binding"/>
    <property type="evidence" value="ECO:0007669"/>
    <property type="project" value="InterPro"/>
</dbReference>
<dbReference type="AlphaFoldDB" id="A0A7R8X9Z0"/>
<keyword evidence="8" id="KW-1185">Reference proteome</keyword>
<organism evidence="7">
    <name type="scientific">Darwinula stevensoni</name>
    <dbReference type="NCBI Taxonomy" id="69355"/>
    <lineage>
        <taxon>Eukaryota</taxon>
        <taxon>Metazoa</taxon>
        <taxon>Ecdysozoa</taxon>
        <taxon>Arthropoda</taxon>
        <taxon>Crustacea</taxon>
        <taxon>Oligostraca</taxon>
        <taxon>Ostracoda</taxon>
        <taxon>Podocopa</taxon>
        <taxon>Podocopida</taxon>
        <taxon>Darwinulocopina</taxon>
        <taxon>Darwinuloidea</taxon>
        <taxon>Darwinulidae</taxon>
        <taxon>Darwinula</taxon>
    </lineage>
</organism>
<keyword evidence="5 6" id="KW-0349">Heme</keyword>
<dbReference type="OrthoDB" id="6365766at2759"/>
<dbReference type="InterPro" id="IPR001128">
    <property type="entry name" value="Cyt_P450"/>
</dbReference>
<proteinExistence type="inferred from homology"/>
<dbReference type="GO" id="GO:0006805">
    <property type="term" value="P:xenobiotic metabolic process"/>
    <property type="evidence" value="ECO:0007669"/>
    <property type="project" value="TreeGrafter"/>
</dbReference>
<dbReference type="Pfam" id="PF00067">
    <property type="entry name" value="p450"/>
    <property type="match status" value="2"/>
</dbReference>
<keyword evidence="2 5" id="KW-0479">Metal-binding</keyword>
<keyword evidence="6" id="KW-0560">Oxidoreductase</keyword>
<comment type="cofactor">
    <cofactor evidence="5">
        <name>heme</name>
        <dbReference type="ChEBI" id="CHEBI:30413"/>
    </cofactor>
</comment>
<dbReference type="InterPro" id="IPR036396">
    <property type="entry name" value="Cyt_P450_sf"/>
</dbReference>
<evidence type="ECO:0000256" key="1">
    <source>
        <dbReference type="ARBA" id="ARBA00010617"/>
    </source>
</evidence>
<dbReference type="GO" id="GO:0006082">
    <property type="term" value="P:organic acid metabolic process"/>
    <property type="evidence" value="ECO:0007669"/>
    <property type="project" value="TreeGrafter"/>
</dbReference>
<dbReference type="GO" id="GO:0005737">
    <property type="term" value="C:cytoplasm"/>
    <property type="evidence" value="ECO:0007669"/>
    <property type="project" value="TreeGrafter"/>
</dbReference>
<comment type="similarity">
    <text evidence="1 6">Belongs to the cytochrome P450 family.</text>
</comment>
<evidence type="ECO:0008006" key="9">
    <source>
        <dbReference type="Google" id="ProtNLM"/>
    </source>
</evidence>
<dbReference type="Proteomes" id="UP000677054">
    <property type="component" value="Unassembled WGS sequence"/>
</dbReference>
<evidence type="ECO:0000256" key="3">
    <source>
        <dbReference type="ARBA" id="ARBA00023004"/>
    </source>
</evidence>
<dbReference type="GO" id="GO:0020037">
    <property type="term" value="F:heme binding"/>
    <property type="evidence" value="ECO:0007669"/>
    <property type="project" value="InterPro"/>
</dbReference>
<dbReference type="EMBL" id="CAJPEV010001157">
    <property type="protein sequence ID" value="CAG0891071.1"/>
    <property type="molecule type" value="Genomic_DNA"/>
</dbReference>
<dbReference type="PRINTS" id="PR00463">
    <property type="entry name" value="EP450I"/>
</dbReference>
<dbReference type="Gene3D" id="1.10.630.10">
    <property type="entry name" value="Cytochrome P450"/>
    <property type="match status" value="1"/>
</dbReference>
<evidence type="ECO:0000256" key="4">
    <source>
        <dbReference type="ARBA" id="ARBA00023033"/>
    </source>
</evidence>
<gene>
    <name evidence="7" type="ORF">DSTB1V02_LOCUS6367</name>
</gene>
<evidence type="ECO:0000313" key="8">
    <source>
        <dbReference type="Proteomes" id="UP000677054"/>
    </source>
</evidence>
<sequence>MTVDRSTEDRDQRWESPIRERDSKVWQKACKFGLFDHVVLSDAKDMKAAFQSNKFLDRPDTFPYTLLSMDHTLGISGSNAEGWKRRRRLLLQTFRDQGVGDQRVEPIVDRQIGSYLDHLEKERRRGGGLLLDVQLNKDLTSILNVLVFGVENPFSSEQEYESAIRKLEEFLNSENHNQWLVLSAIFFHLPKYLKAFVREDLQAFQSFLTRMAEVISRLRCTWASSPDDTVAAAFLEDLRHRQAMTPDQKRTELSGVLLDAFGSTVDILPGTARWIVLFLLLDPEGQDEIRREILANIGSQRRPTYSDRNKSFRSQWKDFSLDVAKASLSYFLHLVLGRLPYCQAFLEESLRRASTAPLGFDHVATEHAHIREYHIPKGTSIVSNIHAYHHDPEVWSDPERHRPERFLDESGNFKRGEFPVITFGIGRRSCPAEVISRGILFSFMTSLVQRFSIDKVDGGFYSTEPRGHALFLRYPTPFLFTLKAHP</sequence>
<keyword evidence="3 5" id="KW-0408">Iron</keyword>
<evidence type="ECO:0000256" key="5">
    <source>
        <dbReference type="PIRSR" id="PIRSR602401-1"/>
    </source>
</evidence>
<dbReference type="InterPro" id="IPR050182">
    <property type="entry name" value="Cytochrome_P450_fam2"/>
</dbReference>
<dbReference type="PANTHER" id="PTHR24300">
    <property type="entry name" value="CYTOCHROME P450 508A4-RELATED"/>
    <property type="match status" value="1"/>
</dbReference>
<keyword evidence="4 6" id="KW-0503">Monooxygenase</keyword>
<dbReference type="PROSITE" id="PS00086">
    <property type="entry name" value="CYTOCHROME_P450"/>
    <property type="match status" value="1"/>
</dbReference>
<evidence type="ECO:0000313" key="7">
    <source>
        <dbReference type="EMBL" id="CAD7246518.1"/>
    </source>
</evidence>
<protein>
    <recommendedName>
        <fullName evidence="9">Cytochrome P450</fullName>
    </recommendedName>
</protein>
<name>A0A7R8X9Z0_9CRUS</name>
<evidence type="ECO:0000256" key="6">
    <source>
        <dbReference type="RuleBase" id="RU000461"/>
    </source>
</evidence>
<reference evidence="7" key="1">
    <citation type="submission" date="2020-11" db="EMBL/GenBank/DDBJ databases">
        <authorList>
            <person name="Tran Van P."/>
        </authorList>
    </citation>
    <scope>NUCLEOTIDE SEQUENCE</scope>
</reference>
<dbReference type="GO" id="GO:0016712">
    <property type="term" value="F:oxidoreductase activity, acting on paired donors, with incorporation or reduction of molecular oxygen, reduced flavin or flavoprotein as one donor, and incorporation of one atom of oxygen"/>
    <property type="evidence" value="ECO:0007669"/>
    <property type="project" value="TreeGrafter"/>
</dbReference>
<feature type="binding site" description="axial binding residue" evidence="5">
    <location>
        <position position="430"/>
    </location>
    <ligand>
        <name>heme</name>
        <dbReference type="ChEBI" id="CHEBI:30413"/>
    </ligand>
    <ligandPart>
        <name>Fe</name>
        <dbReference type="ChEBI" id="CHEBI:18248"/>
    </ligandPart>
</feature>
<dbReference type="InterPro" id="IPR017972">
    <property type="entry name" value="Cyt_P450_CS"/>
</dbReference>
<dbReference type="InterPro" id="IPR002401">
    <property type="entry name" value="Cyt_P450_E_grp-I"/>
</dbReference>
<evidence type="ECO:0000256" key="2">
    <source>
        <dbReference type="ARBA" id="ARBA00022723"/>
    </source>
</evidence>